<reference evidence="3 4" key="1">
    <citation type="journal article" date="2014" name="Mol. Plant">
        <title>Chromosome Scale Genome Assembly and Transcriptome Profiling of Nannochloropsis gaditana in Nitrogen Depletion.</title>
        <authorList>
            <person name="Corteggiani Carpinelli E."/>
            <person name="Telatin A."/>
            <person name="Vitulo N."/>
            <person name="Forcato C."/>
            <person name="D'Angelo M."/>
            <person name="Schiavon R."/>
            <person name="Vezzi A."/>
            <person name="Giacometti G.M."/>
            <person name="Morosinotto T."/>
            <person name="Valle G."/>
        </authorList>
    </citation>
    <scope>NUCLEOTIDE SEQUENCE [LARGE SCALE GENOMIC DNA]</scope>
    <source>
        <strain evidence="3 4">B-31</strain>
    </source>
</reference>
<feature type="chain" id="PRO_5004900500" evidence="2">
    <location>
        <begin position="27"/>
        <end position="255"/>
    </location>
</feature>
<name>W7TD74_9STRA</name>
<evidence type="ECO:0000256" key="2">
    <source>
        <dbReference type="SAM" id="SignalP"/>
    </source>
</evidence>
<protein>
    <submittedName>
        <fullName evidence="3">Uncharacterized protein</fullName>
    </submittedName>
</protein>
<feature type="compositionally biased region" description="Basic and acidic residues" evidence="1">
    <location>
        <begin position="104"/>
        <end position="115"/>
    </location>
</feature>
<dbReference type="EMBL" id="AZIL01001069">
    <property type="protein sequence ID" value="EWM24925.1"/>
    <property type="molecule type" value="Genomic_DNA"/>
</dbReference>
<dbReference type="AlphaFoldDB" id="W7TD74"/>
<keyword evidence="4" id="KW-1185">Reference proteome</keyword>
<dbReference type="Proteomes" id="UP000019335">
    <property type="component" value="Chromosome 12"/>
</dbReference>
<organism evidence="3 4">
    <name type="scientific">Nannochloropsis gaditana</name>
    <dbReference type="NCBI Taxonomy" id="72520"/>
    <lineage>
        <taxon>Eukaryota</taxon>
        <taxon>Sar</taxon>
        <taxon>Stramenopiles</taxon>
        <taxon>Ochrophyta</taxon>
        <taxon>Eustigmatophyceae</taxon>
        <taxon>Eustigmatales</taxon>
        <taxon>Monodopsidaceae</taxon>
        <taxon>Nannochloropsis</taxon>
    </lineage>
</organism>
<feature type="signal peptide" evidence="2">
    <location>
        <begin position="1"/>
        <end position="26"/>
    </location>
</feature>
<feature type="region of interest" description="Disordered" evidence="1">
    <location>
        <begin position="95"/>
        <end position="116"/>
    </location>
</feature>
<gene>
    <name evidence="3" type="ORF">Naga_100092g11</name>
</gene>
<sequence>MTGLFRHFSVCLYLAVLCHSVSTAFAFAPLCKSPLSATMGGTVRKGTIQTTRMMAERFYNKWSRADFVLKSALAAAGIIPVVKGGAVASKIKAEHSAPVKTNKKHSDEKDDEEKSTPLAFSTGVPLRYPLHKSQYEARRELQDVVARVGGRLTDFRGTKAGLFRATFDLHRLQELHFEFGGDGGSSGYSRVLQAHVGAGVDDMRLINALADGLASKGWLTAGFPLSCDPAMAQYLRHRNEGRCTSRGRAMSKAPC</sequence>
<evidence type="ECO:0000313" key="4">
    <source>
        <dbReference type="Proteomes" id="UP000019335"/>
    </source>
</evidence>
<evidence type="ECO:0000313" key="3">
    <source>
        <dbReference type="EMBL" id="EWM24925.1"/>
    </source>
</evidence>
<keyword evidence="2" id="KW-0732">Signal</keyword>
<comment type="caution">
    <text evidence="3">The sequence shown here is derived from an EMBL/GenBank/DDBJ whole genome shotgun (WGS) entry which is preliminary data.</text>
</comment>
<accession>W7TD74</accession>
<evidence type="ECO:0000256" key="1">
    <source>
        <dbReference type="SAM" id="MobiDB-lite"/>
    </source>
</evidence>
<proteinExistence type="predicted"/>